<dbReference type="RefSeq" id="WP_238192401.1">
    <property type="nucleotide sequence ID" value="NZ_BPQJ01000023.1"/>
</dbReference>
<name>A0AA37HEG2_9HYPH</name>
<dbReference type="Gene3D" id="3.90.550.10">
    <property type="entry name" value="Spore Coat Polysaccharide Biosynthesis Protein SpsA, Chain A"/>
    <property type="match status" value="1"/>
</dbReference>
<sequence length="383" mass="43361">MNLKRLTARNVHIPRGAVPVVVPVRNEIGLLPHFLRHYRQLGAAAFLFIDNGSTDGSVEYLSEQEDCHLFQCLDSYRDARYGMAWVTRILQEHCEDRWCVVVDCDEHLVYRNCETIDLGRFCAEMQARGADVVAGAMIDMYPGGDYLSVGLSAGDTITEVMAHFDADYVFRPWPRRPWDVPSTRFKLQVIGGPRLRLLSNLDRERRRGALHSTLCNQVDRFIDRIPLAWVRAVATYWPRELPAQQKHPISYVRKGFVFHDGHCNSNGALADESVALLHFKLCEEIHKRLNQPTLLENHYRRGLSYEQLRQSVLKWGDRPLTYAGSRRFRTSRDLADLGLIGAAVPRLWTTPGVGEVVTPLAASPEPQADIAFASAAQLATGRD</sequence>
<protein>
    <submittedName>
        <fullName evidence="1">Uncharacterized protein</fullName>
    </submittedName>
</protein>
<dbReference type="AlphaFoldDB" id="A0AA37HEG2"/>
<dbReference type="EMBL" id="BPQJ01000023">
    <property type="protein sequence ID" value="GJD64259.1"/>
    <property type="molecule type" value="Genomic_DNA"/>
</dbReference>
<organism evidence="1 2">
    <name type="scientific">Methylobacterium frigidaeris</name>
    <dbReference type="NCBI Taxonomy" id="2038277"/>
    <lineage>
        <taxon>Bacteria</taxon>
        <taxon>Pseudomonadati</taxon>
        <taxon>Pseudomonadota</taxon>
        <taxon>Alphaproteobacteria</taxon>
        <taxon>Hyphomicrobiales</taxon>
        <taxon>Methylobacteriaceae</taxon>
        <taxon>Methylobacterium</taxon>
    </lineage>
</organism>
<dbReference type="InterPro" id="IPR029044">
    <property type="entry name" value="Nucleotide-diphossugar_trans"/>
</dbReference>
<reference evidence="1" key="2">
    <citation type="submission" date="2021-08" db="EMBL/GenBank/DDBJ databases">
        <authorList>
            <person name="Tani A."/>
            <person name="Ola A."/>
            <person name="Ogura Y."/>
            <person name="Katsura K."/>
            <person name="Hayashi T."/>
        </authorList>
    </citation>
    <scope>NUCLEOTIDE SEQUENCE</scope>
    <source>
        <strain evidence="1">JCM 32048</strain>
    </source>
</reference>
<comment type="caution">
    <text evidence="1">The sequence shown here is derived from an EMBL/GenBank/DDBJ whole genome shotgun (WGS) entry which is preliminary data.</text>
</comment>
<evidence type="ECO:0000313" key="1">
    <source>
        <dbReference type="EMBL" id="GJD64259.1"/>
    </source>
</evidence>
<dbReference type="SUPFAM" id="SSF53448">
    <property type="entry name" value="Nucleotide-diphospho-sugar transferases"/>
    <property type="match status" value="1"/>
</dbReference>
<gene>
    <name evidence="1" type="ORF">MPEAHAMD_4440</name>
</gene>
<keyword evidence="2" id="KW-1185">Reference proteome</keyword>
<dbReference type="Pfam" id="PF13704">
    <property type="entry name" value="Glyco_tranf_2_4"/>
    <property type="match status" value="1"/>
</dbReference>
<accession>A0AA37HEG2</accession>
<dbReference type="Proteomes" id="UP001055286">
    <property type="component" value="Unassembled WGS sequence"/>
</dbReference>
<reference evidence="1" key="1">
    <citation type="journal article" date="2016" name="Front. Microbiol.">
        <title>Genome Sequence of the Piezophilic, Mesophilic Sulfate-Reducing Bacterium Desulfovibrio indicus J2T.</title>
        <authorList>
            <person name="Cao J."/>
            <person name="Maignien L."/>
            <person name="Shao Z."/>
            <person name="Alain K."/>
            <person name="Jebbar M."/>
        </authorList>
    </citation>
    <scope>NUCLEOTIDE SEQUENCE</scope>
    <source>
        <strain evidence="1">JCM 32048</strain>
    </source>
</reference>
<proteinExistence type="predicted"/>
<evidence type="ECO:0000313" key="2">
    <source>
        <dbReference type="Proteomes" id="UP001055286"/>
    </source>
</evidence>